<dbReference type="InterPro" id="IPR015421">
    <property type="entry name" value="PyrdxlP-dep_Trfase_major"/>
</dbReference>
<dbReference type="EMBL" id="JAGQLH010000006">
    <property type="protein sequence ID" value="MCA9385165.1"/>
    <property type="molecule type" value="Genomic_DNA"/>
</dbReference>
<dbReference type="Proteomes" id="UP000754563">
    <property type="component" value="Unassembled WGS sequence"/>
</dbReference>
<protein>
    <submittedName>
        <fullName evidence="5">Aminotransferase class I/II-fold pyridoxal phosphate-dependent enzyme</fullName>
    </submittedName>
</protein>
<organism evidence="5 6">
    <name type="scientific">Candidatus Dojkabacteria bacterium</name>
    <dbReference type="NCBI Taxonomy" id="2099670"/>
    <lineage>
        <taxon>Bacteria</taxon>
        <taxon>Candidatus Dojkabacteria</taxon>
    </lineage>
</organism>
<dbReference type="InterPro" id="IPR015422">
    <property type="entry name" value="PyrdxlP-dep_Trfase_small"/>
</dbReference>
<dbReference type="AlphaFoldDB" id="A0A955RJX2"/>
<dbReference type="PANTHER" id="PTHR48097">
    <property type="entry name" value="L-THREONINE ALDOLASE-RELATED"/>
    <property type="match status" value="1"/>
</dbReference>
<sequence length="340" mass="37918">MFSFKNDYSELAHPKVTERLLKHSHQQNDGYGEDMHSQEVTKIIHTYTSSPSAAVHLVSGGTQANIIGLSSMLKPYESVIACTSGHISTHESGAIEATGHKINEVPNANGKITVEQIDRVVKEHNMEHMVLPRAVFISQATEFGSIYSKKELTDISNFCKQNNLYLYLDGARIGHALMSNDSDLTLEDIGSLTDMFYIGGTKNGALFGEAIVIPNTELQNNFRFIMKQRGGLLAKTHGIALQFLALFEDDLYFQLAQYANTSASKLADGIKAQGYDFFSQSSTNQIFPIFPKTVIQELEKKFDFYLWENIDERTAAIRLVTSWATPESAVEEFLSVLKNL</sequence>
<dbReference type="GO" id="GO:0006520">
    <property type="term" value="P:amino acid metabolic process"/>
    <property type="evidence" value="ECO:0007669"/>
    <property type="project" value="InterPro"/>
</dbReference>
<proteinExistence type="inferred from homology"/>
<evidence type="ECO:0000256" key="3">
    <source>
        <dbReference type="ARBA" id="ARBA00022898"/>
    </source>
</evidence>
<gene>
    <name evidence="5" type="ORF">KC717_00790</name>
</gene>
<dbReference type="SUPFAM" id="SSF53383">
    <property type="entry name" value="PLP-dependent transferases"/>
    <property type="match status" value="1"/>
</dbReference>
<keyword evidence="5" id="KW-0808">Transferase</keyword>
<reference evidence="5" key="1">
    <citation type="submission" date="2020-04" db="EMBL/GenBank/DDBJ databases">
        <authorList>
            <person name="Zhang T."/>
        </authorList>
    </citation>
    <scope>NUCLEOTIDE SEQUENCE</scope>
    <source>
        <strain evidence="5">HKST-UBA11</strain>
    </source>
</reference>
<evidence type="ECO:0000259" key="4">
    <source>
        <dbReference type="Pfam" id="PF01212"/>
    </source>
</evidence>
<name>A0A955RJX2_9BACT</name>
<keyword evidence="3" id="KW-0663">Pyridoxal phosphate</keyword>
<dbReference type="Gene3D" id="3.40.640.10">
    <property type="entry name" value="Type I PLP-dependent aspartate aminotransferase-like (Major domain)"/>
    <property type="match status" value="1"/>
</dbReference>
<evidence type="ECO:0000256" key="2">
    <source>
        <dbReference type="ARBA" id="ARBA00006966"/>
    </source>
</evidence>
<evidence type="ECO:0000313" key="6">
    <source>
        <dbReference type="Proteomes" id="UP000754563"/>
    </source>
</evidence>
<dbReference type="GO" id="GO:0016829">
    <property type="term" value="F:lyase activity"/>
    <property type="evidence" value="ECO:0007669"/>
    <property type="project" value="InterPro"/>
</dbReference>
<dbReference type="Gene3D" id="3.90.1150.10">
    <property type="entry name" value="Aspartate Aminotransferase, domain 1"/>
    <property type="match status" value="1"/>
</dbReference>
<dbReference type="GO" id="GO:0008483">
    <property type="term" value="F:transaminase activity"/>
    <property type="evidence" value="ECO:0007669"/>
    <property type="project" value="UniProtKB-KW"/>
</dbReference>
<evidence type="ECO:0000256" key="1">
    <source>
        <dbReference type="ARBA" id="ARBA00001933"/>
    </source>
</evidence>
<accession>A0A955RJX2</accession>
<keyword evidence="5" id="KW-0032">Aminotransferase</keyword>
<comment type="cofactor">
    <cofactor evidence="1">
        <name>pyridoxal 5'-phosphate</name>
        <dbReference type="ChEBI" id="CHEBI:597326"/>
    </cofactor>
</comment>
<reference evidence="5" key="2">
    <citation type="journal article" date="2021" name="Microbiome">
        <title>Successional dynamics and alternative stable states in a saline activated sludge microbial community over 9 years.</title>
        <authorList>
            <person name="Wang Y."/>
            <person name="Ye J."/>
            <person name="Ju F."/>
            <person name="Liu L."/>
            <person name="Boyd J.A."/>
            <person name="Deng Y."/>
            <person name="Parks D.H."/>
            <person name="Jiang X."/>
            <person name="Yin X."/>
            <person name="Woodcroft B.J."/>
            <person name="Tyson G.W."/>
            <person name="Hugenholtz P."/>
            <person name="Polz M.F."/>
            <person name="Zhang T."/>
        </authorList>
    </citation>
    <scope>NUCLEOTIDE SEQUENCE</scope>
    <source>
        <strain evidence="5">HKST-UBA11</strain>
    </source>
</reference>
<comment type="similarity">
    <text evidence="2">Belongs to the threonine aldolase family.</text>
</comment>
<dbReference type="PANTHER" id="PTHR48097:SF5">
    <property type="entry name" value="LOW SPECIFICITY L-THREONINE ALDOLASE"/>
    <property type="match status" value="1"/>
</dbReference>
<evidence type="ECO:0000313" key="5">
    <source>
        <dbReference type="EMBL" id="MCA9385165.1"/>
    </source>
</evidence>
<dbReference type="InterPro" id="IPR001597">
    <property type="entry name" value="ArAA_b-elim_lyase/Thr_aldolase"/>
</dbReference>
<dbReference type="InterPro" id="IPR015424">
    <property type="entry name" value="PyrdxlP-dep_Trfase"/>
</dbReference>
<dbReference type="Pfam" id="PF01212">
    <property type="entry name" value="Beta_elim_lyase"/>
    <property type="match status" value="1"/>
</dbReference>
<feature type="domain" description="Aromatic amino acid beta-eliminating lyase/threonine aldolase" evidence="4">
    <location>
        <begin position="26"/>
        <end position="287"/>
    </location>
</feature>
<comment type="caution">
    <text evidence="5">The sequence shown here is derived from an EMBL/GenBank/DDBJ whole genome shotgun (WGS) entry which is preliminary data.</text>
</comment>